<comment type="caution">
    <text evidence="6">The sequence shown here is derived from an EMBL/GenBank/DDBJ whole genome shotgun (WGS) entry which is preliminary data.</text>
</comment>
<evidence type="ECO:0000313" key="7">
    <source>
        <dbReference type="Proteomes" id="UP000614601"/>
    </source>
</evidence>
<dbReference type="InterPro" id="IPR001611">
    <property type="entry name" value="Leu-rich_rpt"/>
</dbReference>
<dbReference type="OrthoDB" id="5273213at2759"/>
<evidence type="ECO:0000259" key="5">
    <source>
        <dbReference type="PROSITE" id="PS50245"/>
    </source>
</evidence>
<keyword evidence="2" id="KW-0433">Leucine-rich repeat</keyword>
<accession>A0A811KYJ9</accession>
<dbReference type="PANTHER" id="PTHR46652:SF3">
    <property type="entry name" value="LEUCINE-RICH REPEAT-CONTAINING PROTEIN 9"/>
    <property type="match status" value="1"/>
</dbReference>
<evidence type="ECO:0000256" key="4">
    <source>
        <dbReference type="ARBA" id="ARBA00030180"/>
    </source>
</evidence>
<feature type="domain" description="CAP-Gly" evidence="5">
    <location>
        <begin position="37"/>
        <end position="73"/>
    </location>
</feature>
<dbReference type="Proteomes" id="UP000614601">
    <property type="component" value="Unassembled WGS sequence"/>
</dbReference>
<dbReference type="AlphaFoldDB" id="A0A811KYJ9"/>
<evidence type="ECO:0000256" key="1">
    <source>
        <dbReference type="ARBA" id="ARBA00015004"/>
    </source>
</evidence>
<dbReference type="SMART" id="SM01052">
    <property type="entry name" value="CAP_GLY"/>
    <property type="match status" value="1"/>
</dbReference>
<proteinExistence type="predicted"/>
<dbReference type="InterPro" id="IPR050836">
    <property type="entry name" value="SDS22/Internalin_LRR"/>
</dbReference>
<dbReference type="Gene3D" id="2.30.30.190">
    <property type="entry name" value="CAP Gly-rich-like domain"/>
    <property type="match status" value="1"/>
</dbReference>
<dbReference type="PROSITE" id="PS50245">
    <property type="entry name" value="CAP_GLY_2"/>
    <property type="match status" value="1"/>
</dbReference>
<dbReference type="Proteomes" id="UP000783686">
    <property type="component" value="Unassembled WGS sequence"/>
</dbReference>
<evidence type="ECO:0000256" key="2">
    <source>
        <dbReference type="ARBA" id="ARBA00022614"/>
    </source>
</evidence>
<dbReference type="SUPFAM" id="SSF74924">
    <property type="entry name" value="Cap-Gly domain"/>
    <property type="match status" value="1"/>
</dbReference>
<dbReference type="InterPro" id="IPR032675">
    <property type="entry name" value="LRR_dom_sf"/>
</dbReference>
<evidence type="ECO:0000256" key="3">
    <source>
        <dbReference type="ARBA" id="ARBA00022737"/>
    </source>
</evidence>
<reference evidence="6" key="1">
    <citation type="submission" date="2020-09" db="EMBL/GenBank/DDBJ databases">
        <authorList>
            <person name="Kikuchi T."/>
        </authorList>
    </citation>
    <scope>NUCLEOTIDE SEQUENCE</scope>
    <source>
        <strain evidence="6">SH1</strain>
    </source>
</reference>
<dbReference type="SUPFAM" id="SSF52058">
    <property type="entry name" value="L domain-like"/>
    <property type="match status" value="1"/>
</dbReference>
<keyword evidence="3" id="KW-0677">Repeat</keyword>
<gene>
    <name evidence="6" type="ORF">BOKJ2_LOCUS9031</name>
</gene>
<dbReference type="EMBL" id="CAJFCW020000004">
    <property type="protein sequence ID" value="CAG9113949.1"/>
    <property type="molecule type" value="Genomic_DNA"/>
</dbReference>
<name>A0A811KYJ9_9BILA</name>
<dbReference type="InterPro" id="IPR036859">
    <property type="entry name" value="CAP-Gly_dom_sf"/>
</dbReference>
<dbReference type="Gene3D" id="3.80.10.10">
    <property type="entry name" value="Ribonuclease Inhibitor"/>
    <property type="match status" value="2"/>
</dbReference>
<dbReference type="PANTHER" id="PTHR46652">
    <property type="entry name" value="LEUCINE-RICH REPEAT AND IQ DOMAIN-CONTAINING PROTEIN 1-RELATED"/>
    <property type="match status" value="1"/>
</dbReference>
<sequence length="477" mass="54990">MTVQKLPNVGDRVGVGRKRGFIRFVGNLHINVGSGEIWLGIEWDNDGDGKHDGILQGKRYFQTRKPRSGSFVRLKDAILGKGFIETLKDQYSGQDEQLEEIIFVIKQKEFDFSYVEKRSILVLESKYVAHLEKNVNQKFDRCLELSLANNLLSTFKDVFDILSLFPSITVVDLSFNKMKLMDEMTKTLKYVTSLNLSSCLLDVETISKLQCFPNLKNLYLMNNELEYVPDLSGYEKLELVDLSANPLVDFTKLWKLKDLKRLSTLNLKKCGFTSVQFDEKLGFDALECLWLDSNPFGDWESINQLARLPSLKNIRTGDLYVANRNLQTYEIFVAKLPKIKILNGCTITETERTNCEKFFQVRFSEPPILKVHEQDLARFEAKYGAVYEKPPEEETNIKQIKMKLKYGDKVINRTILLSVNMENIVAMASRLLRFDPSRVEVKVEIQKGVFDTVEWNSSRVLRAFEPEEGAMIEFVDE</sequence>
<evidence type="ECO:0000313" key="6">
    <source>
        <dbReference type="EMBL" id="CAD5220612.1"/>
    </source>
</evidence>
<dbReference type="EMBL" id="CAJFDH010000004">
    <property type="protein sequence ID" value="CAD5220612.1"/>
    <property type="molecule type" value="Genomic_DNA"/>
</dbReference>
<keyword evidence="7" id="KW-1185">Reference proteome</keyword>
<protein>
    <recommendedName>
        <fullName evidence="1">Tubulin-specific chaperone E</fullName>
    </recommendedName>
    <alternativeName>
        <fullName evidence="4">Tubulin-folding cofactor E</fullName>
    </alternativeName>
</protein>
<dbReference type="InterPro" id="IPR000938">
    <property type="entry name" value="CAP-Gly_domain"/>
</dbReference>
<dbReference type="Pfam" id="PF01302">
    <property type="entry name" value="CAP_GLY"/>
    <property type="match status" value="1"/>
</dbReference>
<dbReference type="PROSITE" id="PS51450">
    <property type="entry name" value="LRR"/>
    <property type="match status" value="1"/>
</dbReference>
<organism evidence="6 7">
    <name type="scientific">Bursaphelenchus okinawaensis</name>
    <dbReference type="NCBI Taxonomy" id="465554"/>
    <lineage>
        <taxon>Eukaryota</taxon>
        <taxon>Metazoa</taxon>
        <taxon>Ecdysozoa</taxon>
        <taxon>Nematoda</taxon>
        <taxon>Chromadorea</taxon>
        <taxon>Rhabditida</taxon>
        <taxon>Tylenchina</taxon>
        <taxon>Tylenchomorpha</taxon>
        <taxon>Aphelenchoidea</taxon>
        <taxon>Aphelenchoididae</taxon>
        <taxon>Bursaphelenchus</taxon>
    </lineage>
</organism>